<reference evidence="2" key="1">
    <citation type="submission" date="2022-11" db="UniProtKB">
        <authorList>
            <consortium name="WormBaseParasite"/>
        </authorList>
    </citation>
    <scope>IDENTIFICATION</scope>
</reference>
<dbReference type="Proteomes" id="UP000887579">
    <property type="component" value="Unplaced"/>
</dbReference>
<evidence type="ECO:0000313" key="1">
    <source>
        <dbReference type="Proteomes" id="UP000887579"/>
    </source>
</evidence>
<sequence>MSEVSADVKDLKPQPSKSETPYPGAACVICLDTTLKDPTILDSCLHFFCYECINQWLLTNPSCPMCKKPLNKIKHNLSPLPEAFPVPYNSISGDEKTVEDLLTAYEMGFLREQSYSPLKVEKRCIEEAIENLYHKTIRLRNLESDGILTKAEVQQKRNEFEEKIRNLTALKYLIANQKNRSTVYGNPEFRRLVYAANLSPRTRLSPRFPADASPNGIVANETLFRKRLIPFALRELTAIIPRAPIDISTYIDLVMKYLKTSDRNVKNAVLNTLHSSGVEHPLHFLNNISHFLASGQRLDVYDENCEYRVRGSASDIRSFFQNDSDNDVEFLNETITIGNPRRPLEQWANNMRNEYFRNHPTNSRAPLQAPVLLEPMVSPPQVITIDGADNDRDPIVLNDSDSILIDDAILLSDDEEGGREDGNTSDNNMFAHPDLLLPSSSRRSRDASESLASRIFSNPSSIFGPNYYLDGLRPRHRSPVLSRSQTSRNRSPVDVTSYSSGRSRSPPSSIYSYSARNRSPTSSSNLYRRRSRSPPSLNLYRPVNRSPSFDSTNAYSELDNRLNIFDGLGPLMRSRQENLYPSRNRSARSRTTPSPTSNDGGPSTSAASVNESEIVSHNESDSDVEIVSHTSSNSRKRPRYEDAH</sequence>
<evidence type="ECO:0000313" key="2">
    <source>
        <dbReference type="WBParaSite" id="ES5_v2.g8894.t1"/>
    </source>
</evidence>
<proteinExistence type="predicted"/>
<accession>A0AC34GVP2</accession>
<name>A0AC34GVP2_9BILA</name>
<dbReference type="WBParaSite" id="ES5_v2.g8894.t1">
    <property type="protein sequence ID" value="ES5_v2.g8894.t1"/>
    <property type="gene ID" value="ES5_v2.g8894"/>
</dbReference>
<organism evidence="1 2">
    <name type="scientific">Panagrolaimus sp. ES5</name>
    <dbReference type="NCBI Taxonomy" id="591445"/>
    <lineage>
        <taxon>Eukaryota</taxon>
        <taxon>Metazoa</taxon>
        <taxon>Ecdysozoa</taxon>
        <taxon>Nematoda</taxon>
        <taxon>Chromadorea</taxon>
        <taxon>Rhabditida</taxon>
        <taxon>Tylenchina</taxon>
        <taxon>Panagrolaimomorpha</taxon>
        <taxon>Panagrolaimoidea</taxon>
        <taxon>Panagrolaimidae</taxon>
        <taxon>Panagrolaimus</taxon>
    </lineage>
</organism>
<protein>
    <submittedName>
        <fullName evidence="2">RING-type domain-containing protein</fullName>
    </submittedName>
</protein>